<evidence type="ECO:0000259" key="1">
    <source>
        <dbReference type="Pfam" id="PF15567"/>
    </source>
</evidence>
<evidence type="ECO:0000313" key="3">
    <source>
        <dbReference type="Proteomes" id="UP000588068"/>
    </source>
</evidence>
<accession>A0A841HXC7</accession>
<organism evidence="2 3">
    <name type="scientific">Povalibacter uvarum</name>
    <dbReference type="NCBI Taxonomy" id="732238"/>
    <lineage>
        <taxon>Bacteria</taxon>
        <taxon>Pseudomonadati</taxon>
        <taxon>Pseudomonadota</taxon>
        <taxon>Gammaproteobacteria</taxon>
        <taxon>Steroidobacterales</taxon>
        <taxon>Steroidobacteraceae</taxon>
        <taxon>Povalibacter</taxon>
    </lineage>
</organism>
<gene>
    <name evidence="2" type="ORF">HNQ60_005367</name>
</gene>
<name>A0A841HXC7_9GAMM</name>
<dbReference type="RefSeq" id="WP_184335839.1">
    <property type="nucleotide sequence ID" value="NZ_JACHHZ010000008.1"/>
</dbReference>
<dbReference type="AlphaFoldDB" id="A0A841HXC7"/>
<reference evidence="2 3" key="1">
    <citation type="submission" date="2020-08" db="EMBL/GenBank/DDBJ databases">
        <title>Genomic Encyclopedia of Type Strains, Phase IV (KMG-IV): sequencing the most valuable type-strain genomes for metagenomic binning, comparative biology and taxonomic classification.</title>
        <authorList>
            <person name="Goeker M."/>
        </authorList>
    </citation>
    <scope>NUCLEOTIDE SEQUENCE [LARGE SCALE GENOMIC DNA]</scope>
    <source>
        <strain evidence="2 3">DSM 26723</strain>
    </source>
</reference>
<dbReference type="InterPro" id="IPR029082">
    <property type="entry name" value="Imm35"/>
</dbReference>
<keyword evidence="3" id="KW-1185">Reference proteome</keyword>
<sequence>MNAFFRARMLAEKWVELFSEGEAQLVRDATIAKPYGWVFFWESSAALREPENFSLRLVGNAPFVVFRDSLEIKVLGTAHPVEHFLKELESHMHPSALSKRPESPAW</sequence>
<dbReference type="Proteomes" id="UP000588068">
    <property type="component" value="Unassembled WGS sequence"/>
</dbReference>
<feature type="domain" description="Immunity protein 35" evidence="1">
    <location>
        <begin position="11"/>
        <end position="84"/>
    </location>
</feature>
<dbReference type="EMBL" id="JACHHZ010000008">
    <property type="protein sequence ID" value="MBB6096445.1"/>
    <property type="molecule type" value="Genomic_DNA"/>
</dbReference>
<protein>
    <recommendedName>
        <fullName evidence="1">Immunity protein 35 domain-containing protein</fullName>
    </recommendedName>
</protein>
<dbReference type="Pfam" id="PF15567">
    <property type="entry name" value="Imm35"/>
    <property type="match status" value="1"/>
</dbReference>
<proteinExistence type="predicted"/>
<comment type="caution">
    <text evidence="2">The sequence shown here is derived from an EMBL/GenBank/DDBJ whole genome shotgun (WGS) entry which is preliminary data.</text>
</comment>
<evidence type="ECO:0000313" key="2">
    <source>
        <dbReference type="EMBL" id="MBB6096445.1"/>
    </source>
</evidence>